<feature type="region of interest" description="Disordered" evidence="1">
    <location>
        <begin position="324"/>
        <end position="373"/>
    </location>
</feature>
<dbReference type="PANTHER" id="PTHR12873">
    <property type="entry name" value="T7-LIKE MITOCHONDRIAL DNA HELICASE"/>
    <property type="match status" value="1"/>
</dbReference>
<sequence>MKLLLILLYFAPVVLSAERTKRQISIDDIISGALSLVRPIFDTSKPIQNEGMLRKPDAPTQDDMRDSSILGSHSRTALDDVPLCKGNSNICRFISCSAENFKKDPTFGNIQLAAQILGDAKLRKTISSNTDAVQAVCKEQGMDDAQCKLFSKGFQLIDKFMTSIEKPTETKGGAPPSTEPPTTAIPDFDDPINDEPQKPMMDDPTKPQDDENMKRWADYDSRAVAPVITMQTAHGSKTWSSNPETKSLQPLEIRNDLISSWTPMPFFAPPTIPPAPPLAFKSVPSLILQPIQAPQLDNGIFFSTDKFNFLKDFNSIKRLRRSPDYYDQVDDSKPKPKASPKKSTGGGSDDYYGNFDSGTDDNEEEETTTGTLSKTTSKLLLKTMEDELDSDLYDRVSYLNLMDKIDTRKKVPKVGKFRDDSGFLPPLNSKAVSWIDMDDYTILPSPDEAPFDHSDDEYFTGRRRRSRKAPRTGRSVTASESMNQIADFDFSSDAPSPRLDASEAMGAPPDADIKRYWDSSLDITDLSGHDFTIFKQLQGMLGIENISFETLSRFNVRVHTDTYGQPAILFPRYRGMTSRLRIPMGLKLIRKVGDRMEKENYPLPDETSVRQKFSGVFGLHMATLSDRSVVITTNERDALAIYEATKALVFALPHGEILDPLVLPYLEEFDKIYLWFPVQHVSYAKDWGSALNTLKCLLVKNEERPIELVRNGDHRLIRNSLSNSVVRMRERGFRSMTDLDMREGIRSDLLNSTNRIVGFGQWKRFGVLNKYLGGLRPGEMTVLTGGTGNGKTTFLCEYSLDLFTQGVRTLFCSFEMPEKKILHWMLVQYAGPSHLRSLARTNSYKNGIKLPLHRVEYSNSINSWLDRFERSSSALTMLDSEEFMEKSINEIARAIRIHVENSGIQHVVIDNLQFLINQGMMADEKSSGLDRFHLQDRFVGYMRQLATQNQIHITMVVHPRKTDGDTEIDVQHFGGSARVTQEADNVLAIQRKRDDRDRSKFRKFLYILKNRYYGRRVESDQLEMVFNPSTYSHTIVEFPK</sequence>
<dbReference type="InterPro" id="IPR027032">
    <property type="entry name" value="Twinkle-like"/>
</dbReference>
<organism evidence="4 5">
    <name type="scientific">Caenorhabditis remanei</name>
    <name type="common">Caenorhabditis vulgaris</name>
    <dbReference type="NCBI Taxonomy" id="31234"/>
    <lineage>
        <taxon>Eukaryota</taxon>
        <taxon>Metazoa</taxon>
        <taxon>Ecdysozoa</taxon>
        <taxon>Nematoda</taxon>
        <taxon>Chromadorea</taxon>
        <taxon>Rhabditida</taxon>
        <taxon>Rhabditina</taxon>
        <taxon>Rhabditomorpha</taxon>
        <taxon>Rhabditoidea</taxon>
        <taxon>Rhabditidae</taxon>
        <taxon>Peloderinae</taxon>
        <taxon>Caenorhabditis</taxon>
    </lineage>
</organism>
<evidence type="ECO:0000256" key="1">
    <source>
        <dbReference type="SAM" id="MobiDB-lite"/>
    </source>
</evidence>
<comment type="caution">
    <text evidence="4">The sequence shown here is derived from an EMBL/GenBank/DDBJ whole genome shotgun (WGS) entry which is preliminary data.</text>
</comment>
<dbReference type="CDD" id="cd01122">
    <property type="entry name" value="Twinkle_C"/>
    <property type="match status" value="1"/>
</dbReference>
<dbReference type="Pfam" id="PF13481">
    <property type="entry name" value="AAA_25"/>
    <property type="match status" value="1"/>
</dbReference>
<keyword evidence="2" id="KW-0732">Signal</keyword>
<dbReference type="SUPFAM" id="SSF52540">
    <property type="entry name" value="P-loop containing nucleoside triphosphate hydrolases"/>
    <property type="match status" value="1"/>
</dbReference>
<name>A0A6A5FZC0_CAERE</name>
<feature type="domain" description="SF4 helicase" evidence="3">
    <location>
        <begin position="754"/>
        <end position="1040"/>
    </location>
</feature>
<feature type="region of interest" description="Disordered" evidence="1">
    <location>
        <begin position="166"/>
        <end position="211"/>
    </location>
</feature>
<protein>
    <recommendedName>
        <fullName evidence="3">SF4 helicase domain-containing protein</fullName>
    </recommendedName>
</protein>
<evidence type="ECO:0000313" key="5">
    <source>
        <dbReference type="Proteomes" id="UP000483820"/>
    </source>
</evidence>
<feature type="chain" id="PRO_5025459389" description="SF4 helicase domain-containing protein" evidence="2">
    <location>
        <begin position="17"/>
        <end position="1040"/>
    </location>
</feature>
<dbReference type="GO" id="GO:0043139">
    <property type="term" value="F:5'-3' DNA helicase activity"/>
    <property type="evidence" value="ECO:0007669"/>
    <property type="project" value="InterPro"/>
</dbReference>
<dbReference type="GeneID" id="9823845"/>
<feature type="compositionally biased region" description="Basic residues" evidence="1">
    <location>
        <begin position="461"/>
        <end position="471"/>
    </location>
</feature>
<dbReference type="PANTHER" id="PTHR12873:SF0">
    <property type="entry name" value="TWINKLE MTDNA HELICASE"/>
    <property type="match status" value="1"/>
</dbReference>
<accession>A0A6A5FZC0</accession>
<dbReference type="InterPro" id="IPR007694">
    <property type="entry name" value="DNA_helicase_DnaB-like_C"/>
</dbReference>
<feature type="region of interest" description="Disordered" evidence="1">
    <location>
        <begin position="47"/>
        <end position="68"/>
    </location>
</feature>
<dbReference type="CTD" id="9823845"/>
<dbReference type="GO" id="GO:0006264">
    <property type="term" value="P:mitochondrial DNA replication"/>
    <property type="evidence" value="ECO:0007669"/>
    <property type="project" value="TreeGrafter"/>
</dbReference>
<gene>
    <name evidence="4" type="ORF">GCK72_024473</name>
</gene>
<evidence type="ECO:0000313" key="4">
    <source>
        <dbReference type="EMBL" id="KAF1748006.1"/>
    </source>
</evidence>
<dbReference type="Proteomes" id="UP000483820">
    <property type="component" value="Chromosome X"/>
</dbReference>
<dbReference type="AlphaFoldDB" id="A0A6A5FZC0"/>
<reference evidence="4 5" key="1">
    <citation type="submission" date="2019-12" db="EMBL/GenBank/DDBJ databases">
        <title>Chromosome-level assembly of the Caenorhabditis remanei genome.</title>
        <authorList>
            <person name="Teterina A.A."/>
            <person name="Willis J.H."/>
            <person name="Phillips P.C."/>
        </authorList>
    </citation>
    <scope>NUCLEOTIDE SEQUENCE [LARGE SCALE GENOMIC DNA]</scope>
    <source>
        <strain evidence="4 5">PX506</strain>
        <tissue evidence="4">Whole organism</tissue>
    </source>
</reference>
<dbReference type="RefSeq" id="XP_053579472.1">
    <property type="nucleotide sequence ID" value="XM_053735906.1"/>
</dbReference>
<dbReference type="KEGG" id="crq:GCK72_024473"/>
<feature type="compositionally biased region" description="Basic and acidic residues" evidence="1">
    <location>
        <begin position="195"/>
        <end position="211"/>
    </location>
</feature>
<evidence type="ECO:0000259" key="3">
    <source>
        <dbReference type="PROSITE" id="PS51199"/>
    </source>
</evidence>
<dbReference type="GO" id="GO:0005739">
    <property type="term" value="C:mitochondrion"/>
    <property type="evidence" value="ECO:0007669"/>
    <property type="project" value="TreeGrafter"/>
</dbReference>
<dbReference type="GO" id="GO:0005524">
    <property type="term" value="F:ATP binding"/>
    <property type="evidence" value="ECO:0007669"/>
    <property type="project" value="InterPro"/>
</dbReference>
<dbReference type="GO" id="GO:0003697">
    <property type="term" value="F:single-stranded DNA binding"/>
    <property type="evidence" value="ECO:0007669"/>
    <property type="project" value="InterPro"/>
</dbReference>
<proteinExistence type="predicted"/>
<dbReference type="EMBL" id="WUAV01000006">
    <property type="protein sequence ID" value="KAF1748006.1"/>
    <property type="molecule type" value="Genomic_DNA"/>
</dbReference>
<feature type="compositionally biased region" description="Acidic residues" evidence="1">
    <location>
        <begin position="358"/>
        <end position="367"/>
    </location>
</feature>
<dbReference type="PROSITE" id="PS51199">
    <property type="entry name" value="SF4_HELICASE"/>
    <property type="match status" value="1"/>
</dbReference>
<feature type="compositionally biased region" description="Basic and acidic residues" evidence="1">
    <location>
        <begin position="52"/>
        <end position="66"/>
    </location>
</feature>
<dbReference type="Gene3D" id="3.40.50.300">
    <property type="entry name" value="P-loop containing nucleotide triphosphate hydrolases"/>
    <property type="match status" value="1"/>
</dbReference>
<dbReference type="InterPro" id="IPR027417">
    <property type="entry name" value="P-loop_NTPase"/>
</dbReference>
<feature type="region of interest" description="Disordered" evidence="1">
    <location>
        <begin position="446"/>
        <end position="479"/>
    </location>
</feature>
<evidence type="ECO:0000256" key="2">
    <source>
        <dbReference type="SAM" id="SignalP"/>
    </source>
</evidence>
<feature type="signal peptide" evidence="2">
    <location>
        <begin position="1"/>
        <end position="16"/>
    </location>
</feature>